<dbReference type="SUPFAM" id="SSF46689">
    <property type="entry name" value="Homeodomain-like"/>
    <property type="match status" value="1"/>
</dbReference>
<dbReference type="Gene3D" id="1.10.10.10">
    <property type="entry name" value="Winged helix-like DNA-binding domain superfamily/Winged helix DNA-binding domain"/>
    <property type="match status" value="1"/>
</dbReference>
<organism evidence="1 2">
    <name type="scientific">Romeriopsis navalis LEGE 11480</name>
    <dbReference type="NCBI Taxonomy" id="2777977"/>
    <lineage>
        <taxon>Bacteria</taxon>
        <taxon>Bacillati</taxon>
        <taxon>Cyanobacteriota</taxon>
        <taxon>Cyanophyceae</taxon>
        <taxon>Leptolyngbyales</taxon>
        <taxon>Leptolyngbyaceae</taxon>
        <taxon>Romeriopsis</taxon>
        <taxon>Romeriopsis navalis</taxon>
    </lineage>
</organism>
<comment type="caution">
    <text evidence="1">The sequence shown here is derived from an EMBL/GenBank/DDBJ whole genome shotgun (WGS) entry which is preliminary data.</text>
</comment>
<dbReference type="EMBL" id="JADEXQ010000216">
    <property type="protein sequence ID" value="MBE9033481.1"/>
    <property type="molecule type" value="Genomic_DNA"/>
</dbReference>
<dbReference type="InterPro" id="IPR009057">
    <property type="entry name" value="Homeodomain-like_sf"/>
</dbReference>
<dbReference type="Proteomes" id="UP000625316">
    <property type="component" value="Unassembled WGS sequence"/>
</dbReference>
<sequence length="110" mass="12058">MNAKLVESLADAVAALPTEDYALFQQALIGKMVKKTPGVAGGFACIRDTRIAVWTLISLAEQGADEAELALDFPGLTHFDFFAAQVYYQAHREEIDAAITSHRAEEDWDV</sequence>
<dbReference type="RefSeq" id="WP_264328279.1">
    <property type="nucleotide sequence ID" value="NZ_JADEXQ010000216.1"/>
</dbReference>
<gene>
    <name evidence="1" type="ORF">IQ266_27500</name>
</gene>
<reference evidence="1" key="1">
    <citation type="submission" date="2020-10" db="EMBL/GenBank/DDBJ databases">
        <authorList>
            <person name="Castelo-Branco R."/>
            <person name="Eusebio N."/>
            <person name="Adriana R."/>
            <person name="Vieira A."/>
            <person name="Brugerolle De Fraissinette N."/>
            <person name="Rezende De Castro R."/>
            <person name="Schneider M.P."/>
            <person name="Vasconcelos V."/>
            <person name="Leao P.N."/>
        </authorList>
    </citation>
    <scope>NUCLEOTIDE SEQUENCE</scope>
    <source>
        <strain evidence="1">LEGE 11480</strain>
    </source>
</reference>
<dbReference type="PANTHER" id="PTHR34849">
    <property type="entry name" value="SSL5025 PROTEIN"/>
    <property type="match status" value="1"/>
</dbReference>
<dbReference type="InterPro" id="IPR007367">
    <property type="entry name" value="DUF433"/>
</dbReference>
<keyword evidence="2" id="KW-1185">Reference proteome</keyword>
<dbReference type="AlphaFoldDB" id="A0A928Z5A9"/>
<evidence type="ECO:0000313" key="2">
    <source>
        <dbReference type="Proteomes" id="UP000625316"/>
    </source>
</evidence>
<name>A0A928Z5A9_9CYAN</name>
<evidence type="ECO:0000313" key="1">
    <source>
        <dbReference type="EMBL" id="MBE9033481.1"/>
    </source>
</evidence>
<dbReference type="InterPro" id="IPR036388">
    <property type="entry name" value="WH-like_DNA-bd_sf"/>
</dbReference>
<accession>A0A928Z5A9</accession>
<proteinExistence type="predicted"/>
<protein>
    <submittedName>
        <fullName evidence="1">DUF433 domain-containing protein</fullName>
    </submittedName>
</protein>
<dbReference type="PANTHER" id="PTHR34849:SF4">
    <property type="entry name" value="SLR1209 PROTEIN"/>
    <property type="match status" value="1"/>
</dbReference>
<dbReference type="Pfam" id="PF04255">
    <property type="entry name" value="DUF433"/>
    <property type="match status" value="1"/>
</dbReference>